<evidence type="ECO:0000256" key="1">
    <source>
        <dbReference type="ARBA" id="ARBA00006271"/>
    </source>
</evidence>
<sequence length="839" mass="93355">MVDSKNLKTPASRVRKTNVAVSGLGHQPPPSSSKYNVHTTSRLGQTPGSRATSNGSGPKSFVVVAIVEGRGVAKGELGMASMDVRHPELALSQFADTAGYSRLLTKLHILDPVEIVVPETAVEKGGDMAVLLELLKTNLPNAQVTAVPRRYFNDAGGLELLTRLKVAECSTIEKDIAEKYYCLSSVAALIKYIEYIQNIAFACGSVKITYKGVENTCMIDPVTIKDLELIVSLKNGSKSSLYSEMNRTYTACGARMLRSSLLQPPANVDVIEQRLDAVEELLSNEPLFRSLRSLMSRMLDVEQLITLCVHLNREETVRIVEYKITQIIHLKHTLELVEPLRDALASRASELFVQYSEWLSDCRLKEIVERLHETIDENVSHQKGALNMRSQRCFAIKSGINSSLDFVRRTYTELIEDVSEAAAEETATCPYPMRTVYSVGRGFHLTTTVRDGAGGVVLPDCFINVVRQRNTITCTTRTLIRLNDRLNQAVASVMQLSNEVVTALLADLRQYIACLYNLTEVLANVDMLTSIAHFCSLAQSVRPEFSSSLAIRAGRHPLLERTALCEMTPNDTYASAESCFVIITGPNMAGKSTYLKQVALLQIMAQAGCMVPADYACFRVCDHIFSRIDYNDDLENNSSAFMVEMKDMSYILQHLTDKSLVVIDELGRSTSTEEGIGLSFAICEELILSSALVFFATHFLDLAILDANYSCVENYHFGPQVVRTHEEDGDVVEKLEPNHKLAKGPYRGPLYGFELAEVSTLPRSVLNCAKELALKLREQSAILRSNDEEQRRQRAEFRLGQRLLRAAKFAKNADEEKMRLYLKNLKLQYHADIAAVNIC</sequence>
<keyword evidence="4" id="KW-0238">DNA-binding</keyword>
<dbReference type="GO" id="GO:0030983">
    <property type="term" value="F:mismatched DNA binding"/>
    <property type="evidence" value="ECO:0007669"/>
    <property type="project" value="InterPro"/>
</dbReference>
<dbReference type="PANTHER" id="PTHR11361">
    <property type="entry name" value="DNA MISMATCH REPAIR PROTEIN MUTS FAMILY MEMBER"/>
    <property type="match status" value="1"/>
</dbReference>
<keyword evidence="8" id="KW-1185">Reference proteome</keyword>
<dbReference type="GO" id="GO:0140664">
    <property type="term" value="F:ATP-dependent DNA damage sensor activity"/>
    <property type="evidence" value="ECO:0007669"/>
    <property type="project" value="InterPro"/>
</dbReference>
<dbReference type="PIRSF" id="PIRSF005813">
    <property type="entry name" value="MSH2"/>
    <property type="match status" value="1"/>
</dbReference>
<accession>A0A914UKI1</accession>
<keyword evidence="3" id="KW-0067">ATP-binding</keyword>
<dbReference type="PROSITE" id="PS00486">
    <property type="entry name" value="DNA_MISMATCH_REPAIR_2"/>
    <property type="match status" value="1"/>
</dbReference>
<dbReference type="Proteomes" id="UP000887566">
    <property type="component" value="Unplaced"/>
</dbReference>
<dbReference type="Pfam" id="PF05190">
    <property type="entry name" value="MutS_IV"/>
    <property type="match status" value="1"/>
</dbReference>
<dbReference type="Gene3D" id="3.30.420.110">
    <property type="entry name" value="MutS, connector domain"/>
    <property type="match status" value="1"/>
</dbReference>
<dbReference type="SMART" id="SM00534">
    <property type="entry name" value="MUTSac"/>
    <property type="match status" value="1"/>
</dbReference>
<dbReference type="SMART" id="SM00533">
    <property type="entry name" value="MUTSd"/>
    <property type="match status" value="1"/>
</dbReference>
<evidence type="ECO:0000259" key="7">
    <source>
        <dbReference type="PROSITE" id="PS00486"/>
    </source>
</evidence>
<keyword evidence="2" id="KW-0547">Nucleotide-binding</keyword>
<dbReference type="InterPro" id="IPR007860">
    <property type="entry name" value="DNA_mmatch_repair_MutS_con_dom"/>
</dbReference>
<dbReference type="InterPro" id="IPR007861">
    <property type="entry name" value="DNA_mismatch_repair_MutS_clamp"/>
</dbReference>
<feature type="domain" description="DNA mismatch repair proteins mutS family" evidence="7">
    <location>
        <begin position="659"/>
        <end position="675"/>
    </location>
</feature>
<dbReference type="Pfam" id="PF00488">
    <property type="entry name" value="MutS_V"/>
    <property type="match status" value="1"/>
</dbReference>
<dbReference type="Pfam" id="PF05192">
    <property type="entry name" value="MutS_III"/>
    <property type="match status" value="1"/>
</dbReference>
<dbReference type="SUPFAM" id="SSF53150">
    <property type="entry name" value="DNA repair protein MutS, domain II"/>
    <property type="match status" value="1"/>
</dbReference>
<dbReference type="GO" id="GO:0006298">
    <property type="term" value="P:mismatch repair"/>
    <property type="evidence" value="ECO:0007669"/>
    <property type="project" value="InterPro"/>
</dbReference>
<evidence type="ECO:0000313" key="9">
    <source>
        <dbReference type="WBParaSite" id="PSAMB.scaffold1079size36238.g10829.t1"/>
    </source>
</evidence>
<dbReference type="InterPro" id="IPR036678">
    <property type="entry name" value="MutS_con_dom_sf"/>
</dbReference>
<dbReference type="SUPFAM" id="SSF52540">
    <property type="entry name" value="P-loop containing nucleoside triphosphate hydrolases"/>
    <property type="match status" value="1"/>
</dbReference>
<keyword evidence="5" id="KW-0469">Meiosis</keyword>
<protein>
    <submittedName>
        <fullName evidence="9">DNA mismatch repair proteins mutS family domain-containing protein</fullName>
    </submittedName>
</protein>
<dbReference type="Pfam" id="PF05188">
    <property type="entry name" value="MutS_II"/>
    <property type="match status" value="1"/>
</dbReference>
<evidence type="ECO:0000256" key="2">
    <source>
        <dbReference type="ARBA" id="ARBA00022741"/>
    </source>
</evidence>
<proteinExistence type="inferred from homology"/>
<dbReference type="InterPro" id="IPR036187">
    <property type="entry name" value="DNA_mismatch_repair_MutS_sf"/>
</dbReference>
<dbReference type="InterPro" id="IPR027417">
    <property type="entry name" value="P-loop_NTPase"/>
</dbReference>
<name>A0A914UKI1_9BILA</name>
<dbReference type="InterPro" id="IPR045076">
    <property type="entry name" value="MutS"/>
</dbReference>
<dbReference type="AlphaFoldDB" id="A0A914UKI1"/>
<evidence type="ECO:0000256" key="4">
    <source>
        <dbReference type="ARBA" id="ARBA00023125"/>
    </source>
</evidence>
<evidence type="ECO:0000256" key="3">
    <source>
        <dbReference type="ARBA" id="ARBA00022840"/>
    </source>
</evidence>
<dbReference type="PANTHER" id="PTHR11361:SF21">
    <property type="entry name" value="MUTS PROTEIN HOMOLOG 4"/>
    <property type="match status" value="1"/>
</dbReference>
<evidence type="ECO:0000256" key="5">
    <source>
        <dbReference type="ARBA" id="ARBA00023254"/>
    </source>
</evidence>
<dbReference type="GO" id="GO:0005634">
    <property type="term" value="C:nucleus"/>
    <property type="evidence" value="ECO:0007669"/>
    <property type="project" value="TreeGrafter"/>
</dbReference>
<dbReference type="WBParaSite" id="PSAMB.scaffold1079size36238.g10829.t1">
    <property type="protein sequence ID" value="PSAMB.scaffold1079size36238.g10829.t1"/>
    <property type="gene ID" value="PSAMB.scaffold1079size36238.g10829"/>
</dbReference>
<dbReference type="GO" id="GO:0005524">
    <property type="term" value="F:ATP binding"/>
    <property type="evidence" value="ECO:0007669"/>
    <property type="project" value="UniProtKB-KW"/>
</dbReference>
<organism evidence="8 9">
    <name type="scientific">Plectus sambesii</name>
    <dbReference type="NCBI Taxonomy" id="2011161"/>
    <lineage>
        <taxon>Eukaryota</taxon>
        <taxon>Metazoa</taxon>
        <taxon>Ecdysozoa</taxon>
        <taxon>Nematoda</taxon>
        <taxon>Chromadorea</taxon>
        <taxon>Plectida</taxon>
        <taxon>Plectina</taxon>
        <taxon>Plectoidea</taxon>
        <taxon>Plectidae</taxon>
        <taxon>Plectus</taxon>
    </lineage>
</organism>
<comment type="similarity">
    <text evidence="1">Belongs to the DNA mismatch repair MutS family.</text>
</comment>
<dbReference type="SUPFAM" id="SSF48334">
    <property type="entry name" value="DNA repair protein MutS, domain III"/>
    <property type="match status" value="1"/>
</dbReference>
<reference evidence="9" key="1">
    <citation type="submission" date="2022-11" db="UniProtKB">
        <authorList>
            <consortium name="WormBaseParasite"/>
        </authorList>
    </citation>
    <scope>IDENTIFICATION</scope>
</reference>
<feature type="region of interest" description="Disordered" evidence="6">
    <location>
        <begin position="1"/>
        <end position="56"/>
    </location>
</feature>
<dbReference type="FunFam" id="3.30.420.110:FF:000003">
    <property type="entry name" value="mutS protein homolog 4"/>
    <property type="match status" value="1"/>
</dbReference>
<dbReference type="Gene3D" id="1.10.1420.10">
    <property type="match status" value="2"/>
</dbReference>
<feature type="compositionally biased region" description="Polar residues" evidence="6">
    <location>
        <begin position="32"/>
        <end position="56"/>
    </location>
</feature>
<dbReference type="InterPro" id="IPR000432">
    <property type="entry name" value="DNA_mismatch_repair_MutS_C"/>
</dbReference>
<dbReference type="FunFam" id="3.40.50.300:FF:000870">
    <property type="entry name" value="MutS protein homolog 4"/>
    <property type="match status" value="1"/>
</dbReference>
<dbReference type="InterPro" id="IPR007696">
    <property type="entry name" value="DNA_mismatch_repair_MutS_core"/>
</dbReference>
<dbReference type="Gene3D" id="3.40.50.300">
    <property type="entry name" value="P-loop containing nucleotide triphosphate hydrolases"/>
    <property type="match status" value="1"/>
</dbReference>
<evidence type="ECO:0000256" key="6">
    <source>
        <dbReference type="SAM" id="MobiDB-lite"/>
    </source>
</evidence>
<dbReference type="GO" id="GO:0007131">
    <property type="term" value="P:reciprocal meiotic recombination"/>
    <property type="evidence" value="ECO:0007669"/>
    <property type="project" value="TreeGrafter"/>
</dbReference>
<dbReference type="InterPro" id="IPR011184">
    <property type="entry name" value="DNA_mismatch_repair_Msh2"/>
</dbReference>
<evidence type="ECO:0000313" key="8">
    <source>
        <dbReference type="Proteomes" id="UP000887566"/>
    </source>
</evidence>